<keyword evidence="1" id="KW-1133">Transmembrane helix</keyword>
<dbReference type="EMBL" id="CP042435">
    <property type="protein sequence ID" value="QEC68745.1"/>
    <property type="molecule type" value="Genomic_DNA"/>
</dbReference>
<feature type="transmembrane region" description="Helical" evidence="1">
    <location>
        <begin position="116"/>
        <end position="139"/>
    </location>
</feature>
<feature type="transmembrane region" description="Helical" evidence="1">
    <location>
        <begin position="7"/>
        <end position="31"/>
    </location>
</feature>
<evidence type="ECO:0000313" key="3">
    <source>
        <dbReference type="Proteomes" id="UP000321533"/>
    </source>
</evidence>
<keyword evidence="3" id="KW-1185">Reference proteome</keyword>
<accession>A0A5B8VCJ0</accession>
<name>A0A5B8VCJ0_9BACT</name>
<reference evidence="2 3" key="1">
    <citation type="journal article" date="2016" name="Int. J. Syst. Evol. Microbiol.">
        <title>Panacibacter ginsenosidivorans gen. nov., sp. nov., with ginsenoside converting activity isolated from soil of a ginseng field.</title>
        <authorList>
            <person name="Siddiqi M.Z."/>
            <person name="Muhammad Shafi S."/>
            <person name="Choi K.D."/>
            <person name="Im W.T."/>
        </authorList>
    </citation>
    <scope>NUCLEOTIDE SEQUENCE [LARGE SCALE GENOMIC DNA]</scope>
    <source>
        <strain evidence="2 3">Gsoil1550</strain>
    </source>
</reference>
<feature type="transmembrane region" description="Helical" evidence="1">
    <location>
        <begin position="88"/>
        <end position="110"/>
    </location>
</feature>
<protein>
    <submittedName>
        <fullName evidence="2">Uncharacterized protein</fullName>
    </submittedName>
</protein>
<dbReference type="Proteomes" id="UP000321533">
    <property type="component" value="Chromosome"/>
</dbReference>
<sequence length="149" mass="17231">MTAKNIFLSIAYVLVVLFVLSIVNFAFIYLLNGLVLDMFNWFNGQSFIIKLLVLFIGGSLLIGLMFNVFTGIAAFISEWIFNFFPKNAFTIWTSLILAVINAFYLMIKLWQTPNEFNFWVVIELIIMTLFVWSLNLALVMTNFGDKRKN</sequence>
<dbReference type="RefSeq" id="WP_147191077.1">
    <property type="nucleotide sequence ID" value="NZ_CP042435.1"/>
</dbReference>
<evidence type="ECO:0000256" key="1">
    <source>
        <dbReference type="SAM" id="Phobius"/>
    </source>
</evidence>
<feature type="transmembrane region" description="Helical" evidence="1">
    <location>
        <begin position="51"/>
        <end position="76"/>
    </location>
</feature>
<dbReference type="KEGG" id="pgin:FRZ67_16060"/>
<evidence type="ECO:0000313" key="2">
    <source>
        <dbReference type="EMBL" id="QEC68745.1"/>
    </source>
</evidence>
<keyword evidence="1" id="KW-0472">Membrane</keyword>
<organism evidence="2 3">
    <name type="scientific">Panacibacter ginsenosidivorans</name>
    <dbReference type="NCBI Taxonomy" id="1813871"/>
    <lineage>
        <taxon>Bacteria</taxon>
        <taxon>Pseudomonadati</taxon>
        <taxon>Bacteroidota</taxon>
        <taxon>Chitinophagia</taxon>
        <taxon>Chitinophagales</taxon>
        <taxon>Chitinophagaceae</taxon>
        <taxon>Panacibacter</taxon>
    </lineage>
</organism>
<proteinExistence type="predicted"/>
<dbReference type="AlphaFoldDB" id="A0A5B8VCJ0"/>
<gene>
    <name evidence="2" type="ORF">FRZ67_16060</name>
</gene>
<keyword evidence="1" id="KW-0812">Transmembrane</keyword>